<proteinExistence type="inferred from homology"/>
<dbReference type="PANTHER" id="PTHR21039:SF0">
    <property type="entry name" value="HISTIDINOL-PHOSPHATASE"/>
    <property type="match status" value="1"/>
</dbReference>
<dbReference type="CDD" id="cd12110">
    <property type="entry name" value="PHP_HisPPase_Hisj_like"/>
    <property type="match status" value="1"/>
</dbReference>
<evidence type="ECO:0000256" key="8">
    <source>
        <dbReference type="RuleBase" id="RU366003"/>
    </source>
</evidence>
<gene>
    <name evidence="10" type="primary">hisJ</name>
    <name evidence="10" type="ORF">D7Z26_18330</name>
</gene>
<dbReference type="NCBIfam" id="NF005996">
    <property type="entry name" value="PRK08123.1"/>
    <property type="match status" value="1"/>
</dbReference>
<dbReference type="InterPro" id="IPR004013">
    <property type="entry name" value="PHP_dom"/>
</dbReference>
<comment type="caution">
    <text evidence="10">The sequence shown here is derived from an EMBL/GenBank/DDBJ whole genome shotgun (WGS) entry which is preliminary data.</text>
</comment>
<dbReference type="EMBL" id="RBZM01000008">
    <property type="protein sequence ID" value="RKP50143.1"/>
    <property type="molecule type" value="Genomic_DNA"/>
</dbReference>
<dbReference type="AlphaFoldDB" id="A0A494XRJ9"/>
<accession>A0A494XRJ9</accession>
<keyword evidence="6 8" id="KW-0368">Histidine biosynthesis</keyword>
<sequence length="268" mass="30296">MPIDYHTHNYRCGHAVGELEEYVLSAIGKGMVQIGLSDHMPLVNLTQEEHPDIAMPMEELPRYVEECFRLKEKYKGTIDVRVGLEGDYIEGYEEQIERIANGFPWDYVIGSVHFLGTWDVTDFRQAGKWEGRSVVGAYEQYFDAIQKAAATGLYDFIGHIDAIKRFAPKPPEEDVTPLEEAALQAVKKHDIAFELNAAGFYAPCKEMYPSERILTRAKELEIPVTYGSDAHHPDKVGQKGADARTMLKNVGFTHLATFDGRKRALKPF</sequence>
<dbReference type="EC" id="3.1.3.15" evidence="3 8"/>
<dbReference type="NCBIfam" id="TIGR01856">
    <property type="entry name" value="hisJ_fam"/>
    <property type="match status" value="1"/>
</dbReference>
<dbReference type="InterPro" id="IPR010140">
    <property type="entry name" value="Histidinol_P_phosphatase_HisJ"/>
</dbReference>
<evidence type="ECO:0000256" key="7">
    <source>
        <dbReference type="ARBA" id="ARBA00049158"/>
    </source>
</evidence>
<dbReference type="GO" id="GO:0005737">
    <property type="term" value="C:cytoplasm"/>
    <property type="evidence" value="ECO:0007669"/>
    <property type="project" value="TreeGrafter"/>
</dbReference>
<dbReference type="OrthoDB" id="9775255at2"/>
<dbReference type="RefSeq" id="WP_120978825.1">
    <property type="nucleotide sequence ID" value="NZ_RBZM01000008.1"/>
</dbReference>
<dbReference type="Pfam" id="PF13263">
    <property type="entry name" value="PHP_C"/>
    <property type="match status" value="1"/>
</dbReference>
<evidence type="ECO:0000256" key="1">
    <source>
        <dbReference type="ARBA" id="ARBA00004970"/>
    </source>
</evidence>
<dbReference type="GO" id="GO:0004401">
    <property type="term" value="F:histidinol-phosphatase activity"/>
    <property type="evidence" value="ECO:0007669"/>
    <property type="project" value="UniProtKB-UniRule"/>
</dbReference>
<evidence type="ECO:0000256" key="4">
    <source>
        <dbReference type="ARBA" id="ARBA00022605"/>
    </source>
</evidence>
<evidence type="ECO:0000259" key="9">
    <source>
        <dbReference type="Pfam" id="PF02811"/>
    </source>
</evidence>
<keyword evidence="4 8" id="KW-0028">Amino-acid biosynthesis</keyword>
<dbReference type="UniPathway" id="UPA00031">
    <property type="reaction ID" value="UER00013"/>
</dbReference>
<keyword evidence="5 8" id="KW-0378">Hydrolase</keyword>
<dbReference type="Gene3D" id="3.20.20.140">
    <property type="entry name" value="Metal-dependent hydrolases"/>
    <property type="match status" value="1"/>
</dbReference>
<evidence type="ECO:0000256" key="2">
    <source>
        <dbReference type="ARBA" id="ARBA00009152"/>
    </source>
</evidence>
<dbReference type="Proteomes" id="UP000282076">
    <property type="component" value="Unassembled WGS sequence"/>
</dbReference>
<name>A0A494XRJ9_9BACL</name>
<dbReference type="Pfam" id="PF02811">
    <property type="entry name" value="PHP"/>
    <property type="match status" value="1"/>
</dbReference>
<comment type="similarity">
    <text evidence="2 8">Belongs to the PHP hydrolase family. HisK subfamily.</text>
</comment>
<evidence type="ECO:0000256" key="3">
    <source>
        <dbReference type="ARBA" id="ARBA00013085"/>
    </source>
</evidence>
<dbReference type="NCBIfam" id="NF005596">
    <property type="entry name" value="PRK07328.1"/>
    <property type="match status" value="1"/>
</dbReference>
<comment type="pathway">
    <text evidence="1 8">Amino-acid biosynthesis; L-histidine biosynthesis; L-histidine from 5-phospho-alpha-D-ribose 1-diphosphate: step 8/9.</text>
</comment>
<dbReference type="GO" id="GO:0000105">
    <property type="term" value="P:L-histidine biosynthetic process"/>
    <property type="evidence" value="ECO:0007669"/>
    <property type="project" value="UniProtKB-UniRule"/>
</dbReference>
<dbReference type="PANTHER" id="PTHR21039">
    <property type="entry name" value="HISTIDINOL PHOSPHATASE-RELATED"/>
    <property type="match status" value="1"/>
</dbReference>
<evidence type="ECO:0000313" key="11">
    <source>
        <dbReference type="Proteomes" id="UP000282076"/>
    </source>
</evidence>
<dbReference type="InterPro" id="IPR016195">
    <property type="entry name" value="Pol/histidinol_Pase-like"/>
</dbReference>
<dbReference type="SUPFAM" id="SSF89550">
    <property type="entry name" value="PHP domain-like"/>
    <property type="match status" value="1"/>
</dbReference>
<evidence type="ECO:0000313" key="10">
    <source>
        <dbReference type="EMBL" id="RKP50143.1"/>
    </source>
</evidence>
<reference evidence="10 11" key="1">
    <citation type="submission" date="2018-10" db="EMBL/GenBank/DDBJ databases">
        <title>Cohnella sp. M2MS4P-1, whole genome shotgun sequence.</title>
        <authorList>
            <person name="Tuo L."/>
        </authorList>
    </citation>
    <scope>NUCLEOTIDE SEQUENCE [LARGE SCALE GENOMIC DNA]</scope>
    <source>
        <strain evidence="10 11">M2MS4P-1</strain>
    </source>
</reference>
<evidence type="ECO:0000256" key="6">
    <source>
        <dbReference type="ARBA" id="ARBA00023102"/>
    </source>
</evidence>
<evidence type="ECO:0000256" key="5">
    <source>
        <dbReference type="ARBA" id="ARBA00022801"/>
    </source>
</evidence>
<organism evidence="10 11">
    <name type="scientific">Cohnella endophytica</name>
    <dbReference type="NCBI Taxonomy" id="2419778"/>
    <lineage>
        <taxon>Bacteria</taxon>
        <taxon>Bacillati</taxon>
        <taxon>Bacillota</taxon>
        <taxon>Bacilli</taxon>
        <taxon>Bacillales</taxon>
        <taxon>Paenibacillaceae</taxon>
        <taxon>Cohnella</taxon>
    </lineage>
</organism>
<keyword evidence="11" id="KW-1185">Reference proteome</keyword>
<comment type="catalytic activity">
    <reaction evidence="7 8">
        <text>L-histidinol phosphate + H2O = L-histidinol + phosphate</text>
        <dbReference type="Rhea" id="RHEA:14465"/>
        <dbReference type="ChEBI" id="CHEBI:15377"/>
        <dbReference type="ChEBI" id="CHEBI:43474"/>
        <dbReference type="ChEBI" id="CHEBI:57699"/>
        <dbReference type="ChEBI" id="CHEBI:57980"/>
        <dbReference type="EC" id="3.1.3.15"/>
    </reaction>
</comment>
<protein>
    <recommendedName>
        <fullName evidence="3 8">Histidinol-phosphatase</fullName>
        <shortName evidence="8">HolPase</shortName>
        <ecNumber evidence="3 8">3.1.3.15</ecNumber>
    </recommendedName>
</protein>
<feature type="domain" description="PHP" evidence="9">
    <location>
        <begin position="4"/>
        <end position="197"/>
    </location>
</feature>